<sequence>MENYIDLINAYLNKTLSQAEVLEFEKRLQIDSEFTSIYKEHIVFLNGIERVNIIEEISKAKQNYIRAKWLKYFGITIGILLISILAYSIITKSKNVENSILPANNIIEFVSDSIETESEDKVKIPIDTISIENVISKPKVNIVSKKEVVDTILIKDDFESVNSTEMDIISFLKSVEQAPQSISINSEENFEMTLKEGTKISIPKDAFIDVKTGKSVSGEIDLKIKEYYKLSDILLANLSTKSDDRLLETGGMLYIEANKNGSKLKLKPEKELRIVFNNRGKENMQLFEGEKIDDNINWVLSNEVETNVTDELIGEFEEVNPVAVSLTEVPFQIKDIPTYKGCEEKTNDCTLNKIREHVSRKFDTDIIEELNISGRKRISTIIKFDEKGNVFEVVTSNLEPLLEEEVNRVLMDLPQMIPAKKNGKAIASQLLLPITLSDGIDELIGVKSDSATIVLNSKLGAVDNGYTLNSPKLGWINCDRFVRSKKRKIKYKLKIKDAEGANVKMIFKSISSVLPSKRINEDYSFGEIPLDEDVILLAIKKKGEKLFIGMKDVTTKQISGIDLDFKEVTAEELKNELIKLNKAFE</sequence>
<dbReference type="Proteomes" id="UP000607435">
    <property type="component" value="Unassembled WGS sequence"/>
</dbReference>
<name>A0ABR6XYU0_9FLAO</name>
<feature type="transmembrane region" description="Helical" evidence="1">
    <location>
        <begin position="69"/>
        <end position="90"/>
    </location>
</feature>
<evidence type="ECO:0000313" key="2">
    <source>
        <dbReference type="EMBL" id="MBC3845641.1"/>
    </source>
</evidence>
<dbReference type="RefSeq" id="WP_186844744.1">
    <property type="nucleotide sequence ID" value="NZ_JACOME010000001.1"/>
</dbReference>
<gene>
    <name evidence="2" type="ORF">H6H04_04580</name>
</gene>
<proteinExistence type="predicted"/>
<keyword evidence="3" id="KW-1185">Reference proteome</keyword>
<keyword evidence="1" id="KW-0472">Membrane</keyword>
<keyword evidence="1" id="KW-1133">Transmembrane helix</keyword>
<accession>A0ABR6XYU0</accession>
<comment type="caution">
    <text evidence="2">The sequence shown here is derived from an EMBL/GenBank/DDBJ whole genome shotgun (WGS) entry which is preliminary data.</text>
</comment>
<dbReference type="EMBL" id="JACOME010000001">
    <property type="protein sequence ID" value="MBC3845641.1"/>
    <property type="molecule type" value="Genomic_DNA"/>
</dbReference>
<evidence type="ECO:0000313" key="3">
    <source>
        <dbReference type="Proteomes" id="UP000607435"/>
    </source>
</evidence>
<evidence type="ECO:0000256" key="1">
    <source>
        <dbReference type="SAM" id="Phobius"/>
    </source>
</evidence>
<organism evidence="2 3">
    <name type="scientific">Winogradskyella echinorum</name>
    <dbReference type="NCBI Taxonomy" id="538189"/>
    <lineage>
        <taxon>Bacteria</taxon>
        <taxon>Pseudomonadati</taxon>
        <taxon>Bacteroidota</taxon>
        <taxon>Flavobacteriia</taxon>
        <taxon>Flavobacteriales</taxon>
        <taxon>Flavobacteriaceae</taxon>
        <taxon>Winogradskyella</taxon>
    </lineage>
</organism>
<keyword evidence="1" id="KW-0812">Transmembrane</keyword>
<protein>
    <submittedName>
        <fullName evidence="2">Uncharacterized protein</fullName>
    </submittedName>
</protein>
<reference evidence="2 3" key="1">
    <citation type="submission" date="2020-08" db="EMBL/GenBank/DDBJ databases">
        <title>Winogradskyella ouciana sp. nov., isolated from the hadal seawater of the Mariana Trench.</title>
        <authorList>
            <person name="He X."/>
        </authorList>
    </citation>
    <scope>NUCLEOTIDE SEQUENCE [LARGE SCALE GENOMIC DNA]</scope>
    <source>
        <strain evidence="2 3">KCTC 22026</strain>
    </source>
</reference>